<evidence type="ECO:0000256" key="2">
    <source>
        <dbReference type="SAM" id="SignalP"/>
    </source>
</evidence>
<feature type="chain" id="PRO_5037057888" evidence="2">
    <location>
        <begin position="22"/>
        <end position="68"/>
    </location>
</feature>
<keyword evidence="2" id="KW-0732">Signal</keyword>
<organism evidence="3 4">
    <name type="scientific">Agathobaculum faecis</name>
    <dbReference type="NCBI Taxonomy" id="2763013"/>
    <lineage>
        <taxon>Bacteria</taxon>
        <taxon>Bacillati</taxon>
        <taxon>Bacillota</taxon>
        <taxon>Clostridia</taxon>
        <taxon>Eubacteriales</taxon>
        <taxon>Butyricicoccaceae</taxon>
        <taxon>Agathobaculum</taxon>
    </lineage>
</organism>
<dbReference type="EMBL" id="JACOPL010000009">
    <property type="protein sequence ID" value="MBC5725981.1"/>
    <property type="molecule type" value="Genomic_DNA"/>
</dbReference>
<accession>A0A923LV86</accession>
<comment type="caution">
    <text evidence="3">The sequence shown here is derived from an EMBL/GenBank/DDBJ whole genome shotgun (WGS) entry which is preliminary data.</text>
</comment>
<keyword evidence="1" id="KW-0812">Transmembrane</keyword>
<keyword evidence="1" id="KW-0472">Membrane</keyword>
<proteinExistence type="predicted"/>
<evidence type="ECO:0000256" key="1">
    <source>
        <dbReference type="SAM" id="Phobius"/>
    </source>
</evidence>
<keyword evidence="4" id="KW-1185">Reference proteome</keyword>
<keyword evidence="1" id="KW-1133">Transmembrane helix</keyword>
<feature type="transmembrane region" description="Helical" evidence="1">
    <location>
        <begin position="43"/>
        <end position="62"/>
    </location>
</feature>
<gene>
    <name evidence="3" type="ORF">H8S45_10990</name>
</gene>
<protein>
    <submittedName>
        <fullName evidence="3">Uncharacterized protein</fullName>
    </submittedName>
</protein>
<dbReference type="AlphaFoldDB" id="A0A923LV86"/>
<dbReference type="RefSeq" id="WP_054327361.1">
    <property type="nucleotide sequence ID" value="NZ_JACOPL010000009.1"/>
</dbReference>
<sequence length="68" mass="6968">MMLLAALLAGAVLCACSFCHALCDALRAVQCGGDPKGHAVRLQVSLCGALLLPTAAVIWAVYRMPAGL</sequence>
<name>A0A923LV86_9FIRM</name>
<dbReference type="Proteomes" id="UP000606499">
    <property type="component" value="Unassembled WGS sequence"/>
</dbReference>
<reference evidence="3" key="1">
    <citation type="submission" date="2020-08" db="EMBL/GenBank/DDBJ databases">
        <title>Genome public.</title>
        <authorList>
            <person name="Liu C."/>
            <person name="Sun Q."/>
        </authorList>
    </citation>
    <scope>NUCLEOTIDE SEQUENCE</scope>
    <source>
        <strain evidence="3">NSJ-28</strain>
    </source>
</reference>
<feature type="signal peptide" evidence="2">
    <location>
        <begin position="1"/>
        <end position="21"/>
    </location>
</feature>
<evidence type="ECO:0000313" key="3">
    <source>
        <dbReference type="EMBL" id="MBC5725981.1"/>
    </source>
</evidence>
<evidence type="ECO:0000313" key="4">
    <source>
        <dbReference type="Proteomes" id="UP000606499"/>
    </source>
</evidence>